<organism evidence="1 2">
    <name type="scientific">Trichomonascus ciferrii</name>
    <dbReference type="NCBI Taxonomy" id="44093"/>
    <lineage>
        <taxon>Eukaryota</taxon>
        <taxon>Fungi</taxon>
        <taxon>Dikarya</taxon>
        <taxon>Ascomycota</taxon>
        <taxon>Saccharomycotina</taxon>
        <taxon>Dipodascomycetes</taxon>
        <taxon>Dipodascales</taxon>
        <taxon>Trichomonascaceae</taxon>
        <taxon>Trichomonascus</taxon>
        <taxon>Trichomonascus ciferrii complex</taxon>
    </lineage>
</organism>
<gene>
    <name evidence="1" type="ORF">TRICI_003707</name>
</gene>
<comment type="caution">
    <text evidence="1">The sequence shown here is derived from an EMBL/GenBank/DDBJ whole genome shotgun (WGS) entry which is preliminary data.</text>
</comment>
<sequence>MTRQDFAVTVRPWMGFEETVEPIGAKLMAEGLAKPMTTKCDVAEVGTQIHSIVNQQVSGVFISGDLPTIGNPDCMFVANGRPLVMIEYLDPQRKQADLRELSSLHYYMSLNNVRYGVVTSFSRALFVRLADTNILEASKIADDASFLLSAYVAVCKRAAATPRPEEPPLFSPLIEVYDGQHLKGLLRFTAVDVSAYGQTKICKGEFQRSTGLKPAFYTVYVKCIDLRKTTPSEQLELENEAQIYRELRYLQGNSIPVFYAYGVVGGFLRCLIVEYRGQRFNSVGYRGSTSLLTAN</sequence>
<evidence type="ECO:0000313" key="1">
    <source>
        <dbReference type="EMBL" id="KAA8911810.1"/>
    </source>
</evidence>
<proteinExistence type="predicted"/>
<dbReference type="Proteomes" id="UP000761534">
    <property type="component" value="Unassembled WGS sequence"/>
</dbReference>
<dbReference type="AlphaFoldDB" id="A0A642V2J0"/>
<protein>
    <submittedName>
        <fullName evidence="1">Uncharacterized protein</fullName>
    </submittedName>
</protein>
<dbReference type="EMBL" id="SWFS01000272">
    <property type="protein sequence ID" value="KAA8911810.1"/>
    <property type="molecule type" value="Genomic_DNA"/>
</dbReference>
<reference evidence="1" key="1">
    <citation type="journal article" date="2019" name="G3 (Bethesda)">
        <title>Genome Assemblies of Two Rare Opportunistic Yeast Pathogens: Diutina rugosa (syn. Candida rugosa) and Trichomonascus ciferrii (syn. Candida ciferrii).</title>
        <authorList>
            <person name="Mixao V."/>
            <person name="Saus E."/>
            <person name="Hansen A.P."/>
            <person name="Lass-Florl C."/>
            <person name="Gabaldon T."/>
        </authorList>
    </citation>
    <scope>NUCLEOTIDE SEQUENCE</scope>
    <source>
        <strain evidence="1">CBS 4856</strain>
    </source>
</reference>
<keyword evidence="2" id="KW-1185">Reference proteome</keyword>
<evidence type="ECO:0000313" key="2">
    <source>
        <dbReference type="Proteomes" id="UP000761534"/>
    </source>
</evidence>
<name>A0A642V2J0_9ASCO</name>
<dbReference type="OrthoDB" id="3182995at2759"/>
<dbReference type="VEuPathDB" id="FungiDB:TRICI_003707"/>
<accession>A0A642V2J0</accession>